<keyword evidence="2" id="KW-1133">Transmembrane helix</keyword>
<dbReference type="Gene3D" id="1.20.1250.20">
    <property type="entry name" value="MFS general substrate transporter like domains"/>
    <property type="match status" value="1"/>
</dbReference>
<evidence type="ECO:0000256" key="1">
    <source>
        <dbReference type="ARBA" id="ARBA00004141"/>
    </source>
</evidence>
<dbReference type="GO" id="GO:0022857">
    <property type="term" value="F:transmembrane transporter activity"/>
    <property type="evidence" value="ECO:0007669"/>
    <property type="project" value="InterPro"/>
</dbReference>
<feature type="transmembrane region" description="Helical" evidence="2">
    <location>
        <begin position="100"/>
        <end position="123"/>
    </location>
</feature>
<keyword evidence="4" id="KW-1185">Reference proteome</keyword>
<dbReference type="AlphaFoldDB" id="A0A915EVK2"/>
<proteinExistence type="predicted"/>
<keyword evidence="2" id="KW-0472">Membrane</keyword>
<organism evidence="4 5">
    <name type="scientific">Ditylenchus dipsaci</name>
    <dbReference type="NCBI Taxonomy" id="166011"/>
    <lineage>
        <taxon>Eukaryota</taxon>
        <taxon>Metazoa</taxon>
        <taxon>Ecdysozoa</taxon>
        <taxon>Nematoda</taxon>
        <taxon>Chromadorea</taxon>
        <taxon>Rhabditida</taxon>
        <taxon>Tylenchina</taxon>
        <taxon>Tylenchomorpha</taxon>
        <taxon>Sphaerularioidea</taxon>
        <taxon>Anguinidae</taxon>
        <taxon>Anguininae</taxon>
        <taxon>Ditylenchus</taxon>
    </lineage>
</organism>
<dbReference type="WBParaSite" id="jg9702">
    <property type="protein sequence ID" value="jg9702"/>
    <property type="gene ID" value="jg9702"/>
</dbReference>
<feature type="transmembrane region" description="Helical" evidence="2">
    <location>
        <begin position="195"/>
        <end position="212"/>
    </location>
</feature>
<name>A0A915EVK2_9BILA</name>
<keyword evidence="2" id="KW-0812">Transmembrane</keyword>
<dbReference type="SUPFAM" id="SSF103473">
    <property type="entry name" value="MFS general substrate transporter"/>
    <property type="match status" value="1"/>
</dbReference>
<dbReference type="Proteomes" id="UP000887574">
    <property type="component" value="Unplaced"/>
</dbReference>
<evidence type="ECO:0000313" key="5">
    <source>
        <dbReference type="WBParaSite" id="jg9702"/>
    </source>
</evidence>
<accession>A0A915EVK2</accession>
<dbReference type="GO" id="GO:0016020">
    <property type="term" value="C:membrane"/>
    <property type="evidence" value="ECO:0007669"/>
    <property type="project" value="UniProtKB-SubCell"/>
</dbReference>
<evidence type="ECO:0000256" key="2">
    <source>
        <dbReference type="SAM" id="Phobius"/>
    </source>
</evidence>
<comment type="subcellular location">
    <subcellularLocation>
        <location evidence="1">Membrane</location>
        <topology evidence="1">Multi-pass membrane protein</topology>
    </subcellularLocation>
</comment>
<reference evidence="5" key="1">
    <citation type="submission" date="2022-11" db="UniProtKB">
        <authorList>
            <consortium name="WormBaseParasite"/>
        </authorList>
    </citation>
    <scope>IDENTIFICATION</scope>
</reference>
<evidence type="ECO:0000313" key="4">
    <source>
        <dbReference type="Proteomes" id="UP000887574"/>
    </source>
</evidence>
<protein>
    <submittedName>
        <fullName evidence="5">Major facilitator superfamily (MFS) profile domain-containing protein</fullName>
    </submittedName>
</protein>
<dbReference type="PROSITE" id="PS50850">
    <property type="entry name" value="MFS"/>
    <property type="match status" value="1"/>
</dbReference>
<evidence type="ECO:0000259" key="3">
    <source>
        <dbReference type="PROSITE" id="PS50850"/>
    </source>
</evidence>
<sequence length="228" mass="25103">MPPAADAATTFTTIKIWCATCWNWKSARIGITANVNRTGAFSNRRMSIGESLIDQPASYAAQQLEGMDGHIDHKHKPDSELEKLRMQDAKLDDFVYLGRYSLLVCLLCELMILCQLGNMFYMIYAGAAPSIASCGSKVFSAEENDKQRCAYLDSAIAAGRTKNGSCSEPVLKSQFYSVNAEFGYYCEGILVKQSISIQMIGVMVGSVIFGNLSDRYGRKKVRIVASGR</sequence>
<feature type="domain" description="Major facilitator superfamily (MFS) profile" evidence="3">
    <location>
        <begin position="110"/>
        <end position="228"/>
    </location>
</feature>
<dbReference type="InterPro" id="IPR036259">
    <property type="entry name" value="MFS_trans_sf"/>
</dbReference>
<dbReference type="InterPro" id="IPR020846">
    <property type="entry name" value="MFS_dom"/>
</dbReference>